<dbReference type="InterPro" id="IPR000326">
    <property type="entry name" value="PAP2/HPO"/>
</dbReference>
<dbReference type="Proteomes" id="UP000321617">
    <property type="component" value="Unassembled WGS sequence"/>
</dbReference>
<sequence>MVTALLAITALLWWPSPLVVLDVVIRDHVEADQPGWALEIAAVFKFLGLPTLQAIVCTYLALCCARHHRSIRPLLPVGATWLLMAGTKELQRLSDRVFPHWPDCPPRCPDTDTGPEGAAFFAGQGFDAFPSGHSIATATWFGLAVWLLPRLGVAWRWALAVTPSVLLTAGQTYLGYHWATDSVGGILLGVLLSRTVRRFPWDTVPLGPLDLLERHIPGGPGRRGQSAHRSFSRTSVSAARRLSASASLPSTTAPIRNRPEVSEP</sequence>
<proteinExistence type="predicted"/>
<evidence type="ECO:0000313" key="4">
    <source>
        <dbReference type="EMBL" id="TWJ15834.1"/>
    </source>
</evidence>
<accession>A0A562VD82</accession>
<feature type="domain" description="Phosphatidic acid phosphatase type 2/haloperoxidase" evidence="3">
    <location>
        <begin position="106"/>
        <end position="202"/>
    </location>
</feature>
<feature type="compositionally biased region" description="Low complexity" evidence="1">
    <location>
        <begin position="232"/>
        <end position="254"/>
    </location>
</feature>
<feature type="transmembrane region" description="Helical" evidence="2">
    <location>
        <begin position="37"/>
        <end position="62"/>
    </location>
</feature>
<feature type="region of interest" description="Disordered" evidence="1">
    <location>
        <begin position="215"/>
        <end position="264"/>
    </location>
</feature>
<evidence type="ECO:0000256" key="2">
    <source>
        <dbReference type="SAM" id="Phobius"/>
    </source>
</evidence>
<reference evidence="4 5" key="1">
    <citation type="journal article" date="2013" name="Stand. Genomic Sci.">
        <title>Genomic Encyclopedia of Type Strains, Phase I: The one thousand microbial genomes (KMG-I) project.</title>
        <authorList>
            <person name="Kyrpides N.C."/>
            <person name="Woyke T."/>
            <person name="Eisen J.A."/>
            <person name="Garrity G."/>
            <person name="Lilburn T.G."/>
            <person name="Beck B.J."/>
            <person name="Whitman W.B."/>
            <person name="Hugenholtz P."/>
            <person name="Klenk H.P."/>
        </authorList>
    </citation>
    <scope>NUCLEOTIDE SEQUENCE [LARGE SCALE GENOMIC DNA]</scope>
    <source>
        <strain evidence="4 5">DSM 45044</strain>
    </source>
</reference>
<evidence type="ECO:0000313" key="5">
    <source>
        <dbReference type="Proteomes" id="UP000321617"/>
    </source>
</evidence>
<keyword evidence="2" id="KW-0472">Membrane</keyword>
<dbReference type="SUPFAM" id="SSF48317">
    <property type="entry name" value="Acid phosphatase/Vanadium-dependent haloperoxidase"/>
    <property type="match status" value="1"/>
</dbReference>
<dbReference type="EMBL" id="VLLL01000005">
    <property type="protein sequence ID" value="TWJ15834.1"/>
    <property type="molecule type" value="Genomic_DNA"/>
</dbReference>
<gene>
    <name evidence="4" type="ORF">LX16_1550</name>
</gene>
<keyword evidence="2" id="KW-0812">Transmembrane</keyword>
<dbReference type="Pfam" id="PF01569">
    <property type="entry name" value="PAP2"/>
    <property type="match status" value="1"/>
</dbReference>
<dbReference type="InterPro" id="IPR036938">
    <property type="entry name" value="PAP2/HPO_sf"/>
</dbReference>
<evidence type="ECO:0000256" key="1">
    <source>
        <dbReference type="SAM" id="MobiDB-lite"/>
    </source>
</evidence>
<keyword evidence="2" id="KW-1133">Transmembrane helix</keyword>
<keyword evidence="5" id="KW-1185">Reference proteome</keyword>
<organism evidence="4 5">
    <name type="scientific">Stackebrandtia albiflava</name>
    <dbReference type="NCBI Taxonomy" id="406432"/>
    <lineage>
        <taxon>Bacteria</taxon>
        <taxon>Bacillati</taxon>
        <taxon>Actinomycetota</taxon>
        <taxon>Actinomycetes</taxon>
        <taxon>Glycomycetales</taxon>
        <taxon>Glycomycetaceae</taxon>
        <taxon>Stackebrandtia</taxon>
    </lineage>
</organism>
<protein>
    <submittedName>
        <fullName evidence="4">PAP2 superfamily protein</fullName>
    </submittedName>
</protein>
<dbReference type="AlphaFoldDB" id="A0A562VD82"/>
<comment type="caution">
    <text evidence="4">The sequence shown here is derived from an EMBL/GenBank/DDBJ whole genome shotgun (WGS) entry which is preliminary data.</text>
</comment>
<name>A0A562VD82_9ACTN</name>
<dbReference type="Gene3D" id="1.20.144.10">
    <property type="entry name" value="Phosphatidic acid phosphatase type 2/haloperoxidase"/>
    <property type="match status" value="1"/>
</dbReference>
<evidence type="ECO:0000259" key="3">
    <source>
        <dbReference type="Pfam" id="PF01569"/>
    </source>
</evidence>